<evidence type="ECO:0000256" key="5">
    <source>
        <dbReference type="ARBA" id="ARBA00025265"/>
    </source>
</evidence>
<dbReference type="InterPro" id="IPR036707">
    <property type="entry name" value="MinE_sf"/>
</dbReference>
<name>A0A369CHJ8_9GAMM</name>
<keyword evidence="8" id="KW-1185">Reference proteome</keyword>
<keyword evidence="4 6" id="KW-0131">Cell cycle</keyword>
<keyword evidence="3 6" id="KW-0132">Cell division</keyword>
<evidence type="ECO:0000256" key="2">
    <source>
        <dbReference type="ARBA" id="ARBA00020112"/>
    </source>
</evidence>
<dbReference type="AlphaFoldDB" id="A0A369CHJ8"/>
<dbReference type="GO" id="GO:0042802">
    <property type="term" value="F:identical protein binding"/>
    <property type="evidence" value="ECO:0007669"/>
    <property type="project" value="UniProtKB-ARBA"/>
</dbReference>
<dbReference type="HAMAP" id="MF_00262">
    <property type="entry name" value="MinE"/>
    <property type="match status" value="1"/>
</dbReference>
<dbReference type="NCBIfam" id="NF001422">
    <property type="entry name" value="PRK00296.1"/>
    <property type="match status" value="1"/>
</dbReference>
<comment type="caution">
    <text evidence="7">The sequence shown here is derived from an EMBL/GenBank/DDBJ whole genome shotgun (WGS) entry which is preliminary data.</text>
</comment>
<dbReference type="Proteomes" id="UP000252707">
    <property type="component" value="Unassembled WGS sequence"/>
</dbReference>
<dbReference type="RefSeq" id="WP_114278376.1">
    <property type="nucleotide sequence ID" value="NZ_QPJY01000001.1"/>
</dbReference>
<dbReference type="GO" id="GO:0051301">
    <property type="term" value="P:cell division"/>
    <property type="evidence" value="ECO:0007669"/>
    <property type="project" value="UniProtKB-KW"/>
</dbReference>
<evidence type="ECO:0000313" key="8">
    <source>
        <dbReference type="Proteomes" id="UP000252707"/>
    </source>
</evidence>
<dbReference type="InterPro" id="IPR005527">
    <property type="entry name" value="MinE"/>
</dbReference>
<evidence type="ECO:0000256" key="3">
    <source>
        <dbReference type="ARBA" id="ARBA00022618"/>
    </source>
</evidence>
<reference evidence="7 8" key="1">
    <citation type="submission" date="2018-07" db="EMBL/GenBank/DDBJ databases">
        <title>Genomic Encyclopedia of Type Strains, Phase IV (KMG-IV): sequencing the most valuable type-strain genomes for metagenomic binning, comparative biology and taxonomic classification.</title>
        <authorList>
            <person name="Goeker M."/>
        </authorList>
    </citation>
    <scope>NUCLEOTIDE SEQUENCE [LARGE SCALE GENOMIC DNA]</scope>
    <source>
        <strain evidence="7 8">DSM 26407</strain>
    </source>
</reference>
<organism evidence="7 8">
    <name type="scientific">Thioalbus denitrificans</name>
    <dbReference type="NCBI Taxonomy" id="547122"/>
    <lineage>
        <taxon>Bacteria</taxon>
        <taxon>Pseudomonadati</taxon>
        <taxon>Pseudomonadota</taxon>
        <taxon>Gammaproteobacteria</taxon>
        <taxon>Chromatiales</taxon>
        <taxon>Ectothiorhodospiraceae</taxon>
        <taxon>Thioalbus</taxon>
    </lineage>
</organism>
<evidence type="ECO:0000256" key="4">
    <source>
        <dbReference type="ARBA" id="ARBA00023306"/>
    </source>
</evidence>
<evidence type="ECO:0000313" key="7">
    <source>
        <dbReference type="EMBL" id="RCX33550.1"/>
    </source>
</evidence>
<comment type="similarity">
    <text evidence="1 6">Belongs to the MinE family.</text>
</comment>
<dbReference type="Gene3D" id="3.30.1070.10">
    <property type="entry name" value="Cell division topological specificity factor MinE"/>
    <property type="match status" value="1"/>
</dbReference>
<dbReference type="GO" id="GO:0032955">
    <property type="term" value="P:regulation of division septum assembly"/>
    <property type="evidence" value="ECO:0007669"/>
    <property type="project" value="InterPro"/>
</dbReference>
<gene>
    <name evidence="6" type="primary">minE</name>
    <name evidence="7" type="ORF">DFQ59_101855</name>
</gene>
<protein>
    <recommendedName>
        <fullName evidence="2 6">Cell division topological specificity factor</fullName>
    </recommendedName>
</protein>
<dbReference type="SUPFAM" id="SSF55229">
    <property type="entry name" value="Cell division protein MinE topological specificity domain"/>
    <property type="match status" value="1"/>
</dbReference>
<proteinExistence type="inferred from homology"/>
<accession>A0A369CHJ8</accession>
<dbReference type="Pfam" id="PF03776">
    <property type="entry name" value="MinE"/>
    <property type="match status" value="1"/>
</dbReference>
<comment type="function">
    <text evidence="5 6">Prevents the cell division inhibition by proteins MinC and MinD at internal division sites while permitting inhibition at polar sites. This ensures cell division at the proper site by restricting the formation of a division septum at the midpoint of the long axis of the cell.</text>
</comment>
<dbReference type="OrthoDB" id="9802655at2"/>
<evidence type="ECO:0000256" key="1">
    <source>
        <dbReference type="ARBA" id="ARBA00008168"/>
    </source>
</evidence>
<dbReference type="FunFam" id="3.30.1070.10:FF:000001">
    <property type="entry name" value="Cell division topological specificity factor"/>
    <property type="match status" value="1"/>
</dbReference>
<sequence length="85" mass="9794">MGWLDYFRTSRKNSASIAKERLQIVVAHERLQRSGPDYLPLLQKDILEVIRKYVPIDPGDVRVNLEKDGDYSVLELNISLPEKSP</sequence>
<dbReference type="EMBL" id="QPJY01000001">
    <property type="protein sequence ID" value="RCX33550.1"/>
    <property type="molecule type" value="Genomic_DNA"/>
</dbReference>
<dbReference type="NCBIfam" id="TIGR01215">
    <property type="entry name" value="minE"/>
    <property type="match status" value="1"/>
</dbReference>
<evidence type="ECO:0000256" key="6">
    <source>
        <dbReference type="HAMAP-Rule" id="MF_00262"/>
    </source>
</evidence>